<evidence type="ECO:0000313" key="3">
    <source>
        <dbReference type="Proteomes" id="UP000662814"/>
    </source>
</evidence>
<accession>A0ABX6YGR6</accession>
<proteinExistence type="predicted"/>
<reference evidence="2 3" key="1">
    <citation type="submission" date="2020-12" db="EMBL/GenBank/DDBJ databases">
        <title>Microbacterium sp. HY060.</title>
        <authorList>
            <person name="Zhou J."/>
        </authorList>
    </citation>
    <scope>NUCLEOTIDE SEQUENCE [LARGE SCALE GENOMIC DNA]</scope>
    <source>
        <strain evidence="2 3">HY60</strain>
    </source>
</reference>
<keyword evidence="1" id="KW-1133">Transmembrane helix</keyword>
<keyword evidence="3" id="KW-1185">Reference proteome</keyword>
<keyword evidence="1" id="KW-0472">Membrane</keyword>
<dbReference type="RefSeq" id="WP_166987824.1">
    <property type="nucleotide sequence ID" value="NZ_CP061169.1"/>
</dbReference>
<sequence>MVEGAWLQWSLSLIFALTGLHSLGLTAASRSIEQATGHVLHVIMSLDMVAMCWPWWSSIPALPQALVFGAASAWFAGRIAWKWRRGEASPHFALHQLSHLVMMLVMVWMVVAMGPTAAAEGDAAPVAATGHSHGMLGPIAGLSGSVLVALLIAAGVLFCLTALRRDGGGRLHASANGAMCVGMVVMCWPMMAS</sequence>
<feature type="transmembrane region" description="Helical" evidence="1">
    <location>
        <begin position="6"/>
        <end position="27"/>
    </location>
</feature>
<dbReference type="Pfam" id="PF17197">
    <property type="entry name" value="DUF5134"/>
    <property type="match status" value="1"/>
</dbReference>
<keyword evidence="1" id="KW-0812">Transmembrane</keyword>
<feature type="transmembrane region" description="Helical" evidence="1">
    <location>
        <begin position="175"/>
        <end position="192"/>
    </location>
</feature>
<dbReference type="Proteomes" id="UP000662814">
    <property type="component" value="Chromosome"/>
</dbReference>
<dbReference type="EMBL" id="CP061169">
    <property type="protein sequence ID" value="QPZ37972.1"/>
    <property type="molecule type" value="Genomic_DNA"/>
</dbReference>
<feature type="transmembrane region" description="Helical" evidence="1">
    <location>
        <begin position="101"/>
        <end position="119"/>
    </location>
</feature>
<feature type="transmembrane region" description="Helical" evidence="1">
    <location>
        <begin position="62"/>
        <end position="81"/>
    </location>
</feature>
<organism evidence="2 3">
    <name type="scientific">Paramicrobacterium chengjingii</name>
    <dbReference type="NCBI Taxonomy" id="2769067"/>
    <lineage>
        <taxon>Bacteria</taxon>
        <taxon>Bacillati</taxon>
        <taxon>Actinomycetota</taxon>
        <taxon>Actinomycetes</taxon>
        <taxon>Micrococcales</taxon>
        <taxon>Microbacteriaceae</taxon>
        <taxon>Paramicrobacterium</taxon>
    </lineage>
</organism>
<dbReference type="InterPro" id="IPR033458">
    <property type="entry name" value="DUF5134"/>
</dbReference>
<feature type="transmembrane region" description="Helical" evidence="1">
    <location>
        <begin position="139"/>
        <end position="163"/>
    </location>
</feature>
<evidence type="ECO:0000313" key="2">
    <source>
        <dbReference type="EMBL" id="QPZ37972.1"/>
    </source>
</evidence>
<gene>
    <name evidence="2" type="ORF">HCR76_14350</name>
</gene>
<name>A0ABX6YGR6_9MICO</name>
<evidence type="ECO:0000256" key="1">
    <source>
        <dbReference type="SAM" id="Phobius"/>
    </source>
</evidence>
<protein>
    <submittedName>
        <fullName evidence="2">DUF5134 domain-containing protein</fullName>
    </submittedName>
</protein>